<organism evidence="3 4">
    <name type="scientific">Batrachochytrium dendrobatidis (strain JAM81 / FGSC 10211)</name>
    <name type="common">Frog chytrid fungus</name>
    <dbReference type="NCBI Taxonomy" id="684364"/>
    <lineage>
        <taxon>Eukaryota</taxon>
        <taxon>Fungi</taxon>
        <taxon>Fungi incertae sedis</taxon>
        <taxon>Chytridiomycota</taxon>
        <taxon>Chytridiomycota incertae sedis</taxon>
        <taxon>Chytridiomycetes</taxon>
        <taxon>Rhizophydiales</taxon>
        <taxon>Rhizophydiales incertae sedis</taxon>
        <taxon>Batrachochytrium</taxon>
    </lineage>
</organism>
<dbReference type="Pfam" id="PF04818">
    <property type="entry name" value="CID"/>
    <property type="match status" value="1"/>
</dbReference>
<dbReference type="EMBL" id="GL882879">
    <property type="protein sequence ID" value="EGF83650.1"/>
    <property type="molecule type" value="Genomic_DNA"/>
</dbReference>
<name>F4NV24_BATDJ</name>
<dbReference type="Proteomes" id="UP000007241">
    <property type="component" value="Unassembled WGS sequence"/>
</dbReference>
<dbReference type="InterPro" id="IPR006569">
    <property type="entry name" value="CID_dom"/>
</dbReference>
<dbReference type="HOGENOM" id="CLU_525776_0_0_1"/>
<protein>
    <recommendedName>
        <fullName evidence="2">CID domain-containing protein</fullName>
    </recommendedName>
</protein>
<dbReference type="InterPro" id="IPR045154">
    <property type="entry name" value="PCF11-like"/>
</dbReference>
<accession>F4NV24</accession>
<feature type="domain" description="CID" evidence="2">
    <location>
        <begin position="4"/>
        <end position="148"/>
    </location>
</feature>
<dbReference type="GO" id="GO:0003729">
    <property type="term" value="F:mRNA binding"/>
    <property type="evidence" value="ECO:0000318"/>
    <property type="project" value="GO_Central"/>
</dbReference>
<dbReference type="GO" id="GO:0000993">
    <property type="term" value="F:RNA polymerase II complex binding"/>
    <property type="evidence" value="ECO:0000318"/>
    <property type="project" value="GO_Central"/>
</dbReference>
<sequence length="518" mass="56255">MAASAGREMLAFDKELYALSESKLPVSASRITTLTKLAIVHIKLYKHIVHSIEKFVQKCQPDYKLAGLYVIDSILRASLKPTAKEKAPTTSVYVRRFEEKLENIFTNLVQANLKDRTRMKRVVALWVKSNILSSEQLEVIDKAYFSDIDLSEESATTNKEDQRSRSSSSKNSSSSNIGDVEDTTKRSEQFDTHGWDSQNRNIASSTVSSTVNSPLHTLPNTLQNTVLDQLNQAPHHSSMPTLPVLPAIPLLNDIQNESLTTIGAVSDSGISEPQVSTLADPLFDFDYGDEDDLLSSVIPLGSTSQSEASLTSDTISMHASSSNTSTLQNTSTADKVMQNTLTTGTPAVVSSSNQTAAQHTLNNLLGFTSLTGLSGLAELSKLRNSTGDKTLLLANPTAAVPPVPATSSGYSDLESISASMFSYTASSTQSDTHIAHMPSLSDLSSSMFDLNKHTLLKEQDPPSLADSIPIHSTAPLETGHDARLVIENRLNSRGKREFQDVDVDYSSDTNRTQMARLV</sequence>
<evidence type="ECO:0000259" key="2">
    <source>
        <dbReference type="PROSITE" id="PS51391"/>
    </source>
</evidence>
<gene>
    <name evidence="3" type="ORF">BATDEDRAFT_85170</name>
</gene>
<dbReference type="GO" id="GO:0005849">
    <property type="term" value="C:mRNA cleavage factor complex"/>
    <property type="evidence" value="ECO:0000318"/>
    <property type="project" value="GO_Central"/>
</dbReference>
<dbReference type="AlphaFoldDB" id="F4NV24"/>
<dbReference type="InParanoid" id="F4NV24"/>
<dbReference type="RefSeq" id="XP_006676174.1">
    <property type="nucleotide sequence ID" value="XM_006676111.1"/>
</dbReference>
<evidence type="ECO:0000313" key="4">
    <source>
        <dbReference type="Proteomes" id="UP000007241"/>
    </source>
</evidence>
<evidence type="ECO:0000256" key="1">
    <source>
        <dbReference type="SAM" id="MobiDB-lite"/>
    </source>
</evidence>
<dbReference type="SUPFAM" id="SSF48464">
    <property type="entry name" value="ENTH/VHS domain"/>
    <property type="match status" value="1"/>
</dbReference>
<dbReference type="InterPro" id="IPR008942">
    <property type="entry name" value="ENTH_VHS"/>
</dbReference>
<feature type="compositionally biased region" description="Polar residues" evidence="1">
    <location>
        <begin position="195"/>
        <end position="216"/>
    </location>
</feature>
<proteinExistence type="predicted"/>
<dbReference type="PANTHER" id="PTHR15921">
    <property type="entry name" value="PRE-MRNA CLEAVAGE COMPLEX II"/>
    <property type="match status" value="1"/>
</dbReference>
<dbReference type="GO" id="GO:0005737">
    <property type="term" value="C:cytoplasm"/>
    <property type="evidence" value="ECO:0000318"/>
    <property type="project" value="GO_Central"/>
</dbReference>
<dbReference type="PANTHER" id="PTHR15921:SF7">
    <property type="entry name" value="SR-RELATED AND CTD-ASSOCIATED FACTOR 8"/>
    <property type="match status" value="1"/>
</dbReference>
<dbReference type="SMART" id="SM00582">
    <property type="entry name" value="RPR"/>
    <property type="match status" value="1"/>
</dbReference>
<dbReference type="GO" id="GO:0031124">
    <property type="term" value="P:mRNA 3'-end processing"/>
    <property type="evidence" value="ECO:0007669"/>
    <property type="project" value="InterPro"/>
</dbReference>
<dbReference type="GO" id="GO:0006369">
    <property type="term" value="P:termination of RNA polymerase II transcription"/>
    <property type="evidence" value="ECO:0000318"/>
    <property type="project" value="GO_Central"/>
</dbReference>
<evidence type="ECO:0000313" key="3">
    <source>
        <dbReference type="EMBL" id="EGF83650.1"/>
    </source>
</evidence>
<reference evidence="3 4" key="1">
    <citation type="submission" date="2009-12" db="EMBL/GenBank/DDBJ databases">
        <title>The draft genome of Batrachochytrium dendrobatidis.</title>
        <authorList>
            <consortium name="US DOE Joint Genome Institute (JGI-PGF)"/>
            <person name="Kuo A."/>
            <person name="Salamov A."/>
            <person name="Schmutz J."/>
            <person name="Lucas S."/>
            <person name="Pitluck S."/>
            <person name="Rosenblum E."/>
            <person name="Stajich J."/>
            <person name="Eisen M."/>
            <person name="Grigoriev I.V."/>
        </authorList>
    </citation>
    <scope>NUCLEOTIDE SEQUENCE [LARGE SCALE GENOMIC DNA]</scope>
    <source>
        <strain evidence="4">JAM81 / FGSC 10211</strain>
    </source>
</reference>
<feature type="compositionally biased region" description="Basic and acidic residues" evidence="1">
    <location>
        <begin position="182"/>
        <end position="194"/>
    </location>
</feature>
<dbReference type="GeneID" id="18241965"/>
<feature type="compositionally biased region" description="Low complexity" evidence="1">
    <location>
        <begin position="165"/>
        <end position="176"/>
    </location>
</feature>
<feature type="region of interest" description="Disordered" evidence="1">
    <location>
        <begin position="153"/>
        <end position="216"/>
    </location>
</feature>
<dbReference type="STRING" id="684364.F4NV24"/>
<dbReference type="PROSITE" id="PS51391">
    <property type="entry name" value="CID"/>
    <property type="match status" value="1"/>
</dbReference>
<dbReference type="OrthoDB" id="79367at2759"/>
<dbReference type="CDD" id="cd16983">
    <property type="entry name" value="CID_SCAF8_like"/>
    <property type="match status" value="1"/>
</dbReference>
<keyword evidence="4" id="KW-1185">Reference proteome</keyword>
<dbReference type="Gene3D" id="1.25.40.90">
    <property type="match status" value="1"/>
</dbReference>